<reference evidence="3" key="2">
    <citation type="submission" date="2020-11" db="EMBL/GenBank/DDBJ databases">
        <authorList>
            <person name="McCartney M.A."/>
            <person name="Auch B."/>
            <person name="Kono T."/>
            <person name="Mallez S."/>
            <person name="Becker A."/>
            <person name="Gohl D.M."/>
            <person name="Silverstein K.A.T."/>
            <person name="Koren S."/>
            <person name="Bechman K.B."/>
            <person name="Herman A."/>
            <person name="Abrahante J.E."/>
            <person name="Garbe J."/>
        </authorList>
    </citation>
    <scope>NUCLEOTIDE SEQUENCE</scope>
    <source>
        <strain evidence="3">Duluth1</strain>
        <tissue evidence="3">Whole animal</tissue>
    </source>
</reference>
<evidence type="ECO:0000256" key="2">
    <source>
        <dbReference type="ARBA" id="ARBA00022737"/>
    </source>
</evidence>
<name>A0A9D4EHQ3_DREPO</name>
<accession>A0A9D4EHQ3</accession>
<protein>
    <recommendedName>
        <fullName evidence="5">Leucine-rich repeat-containing protein 42</fullName>
    </recommendedName>
</protein>
<proteinExistence type="predicted"/>
<keyword evidence="2" id="KW-0677">Repeat</keyword>
<keyword evidence="4" id="KW-1185">Reference proteome</keyword>
<keyword evidence="1" id="KW-0433">Leucine-rich repeat</keyword>
<evidence type="ECO:0000313" key="4">
    <source>
        <dbReference type="Proteomes" id="UP000828390"/>
    </source>
</evidence>
<evidence type="ECO:0000313" key="3">
    <source>
        <dbReference type="EMBL" id="KAH3779444.1"/>
    </source>
</evidence>
<dbReference type="PANTHER" id="PTHR31994">
    <property type="entry name" value="LEUCINE-RICH REPEAT-CONTAINING PROTEIN 42"/>
    <property type="match status" value="1"/>
</dbReference>
<sequence>MSSPQSLFDQCILFIAYNVDKVEDFVGFPSQIGEKIFSTAIMQPRFFDDREYADQTLNVFSEAFGEELMYSLNMAGEHLCLNYHLEAIIKFQDLHCLDLSHCGLGDNHELLQHIAHLYSLEQLCLKGNSITDAGIQKLTIPFRMFKHGPSRLSVVDLSRNTGVSVLCLKYFTQFPRLTRVVLSNGPSSKVPVPVSPWKCSEEVRPVTMVIGTEGWAQPVIKTWKENNAQRLKNLKPKKSSGFYRRKVDELMHCGSRKSSNETMEGFIVAVKDDGVTTSTIVIPYAQNHDKKKQVQDIIKESEDHVSSIMTIYAACHDVKVSHGHGLLDSLDTLRSTATVSMDQRSVQHRRSCSSPIGQNTHVLNLENCENMLSSRKDILPCNKSTKGGRVCKRLKPLLNISAEVKGRTVDGKQHSSLMKTGNHCQLKYAPLPADAKSTNMSCQQSNKAALSNIGTTGMQFSKYTKNDCQEFLPLKPTFIPNFLKSSTSTGSVNIDSMCNDQPADSDPSCNPQKHFSNISQCNVEVKEKQLCKDRKQFVLLGNSDMNTNKSHFVLKFGEAQHGFKTKKINMISRKRTFENYFERDSCVTNEKNPVLQDTDNKECGNKSVKKLKTSILDALDAY</sequence>
<gene>
    <name evidence="3" type="ORF">DPMN_157247</name>
</gene>
<dbReference type="PANTHER" id="PTHR31994:SF3">
    <property type="entry name" value="LEUCINE-RICH REPEAT-CONTAINING PROTEIN 42"/>
    <property type="match status" value="1"/>
</dbReference>
<dbReference type="OrthoDB" id="120976at2759"/>
<dbReference type="InterPro" id="IPR039631">
    <property type="entry name" value="LRRC42"/>
</dbReference>
<dbReference type="InterPro" id="IPR032675">
    <property type="entry name" value="LRR_dom_sf"/>
</dbReference>
<comment type="caution">
    <text evidence="3">The sequence shown here is derived from an EMBL/GenBank/DDBJ whole genome shotgun (WGS) entry which is preliminary data.</text>
</comment>
<organism evidence="3 4">
    <name type="scientific">Dreissena polymorpha</name>
    <name type="common">Zebra mussel</name>
    <name type="synonym">Mytilus polymorpha</name>
    <dbReference type="NCBI Taxonomy" id="45954"/>
    <lineage>
        <taxon>Eukaryota</taxon>
        <taxon>Metazoa</taxon>
        <taxon>Spiralia</taxon>
        <taxon>Lophotrochozoa</taxon>
        <taxon>Mollusca</taxon>
        <taxon>Bivalvia</taxon>
        <taxon>Autobranchia</taxon>
        <taxon>Heteroconchia</taxon>
        <taxon>Euheterodonta</taxon>
        <taxon>Imparidentia</taxon>
        <taxon>Neoheterodontei</taxon>
        <taxon>Myida</taxon>
        <taxon>Dreissenoidea</taxon>
        <taxon>Dreissenidae</taxon>
        <taxon>Dreissena</taxon>
    </lineage>
</organism>
<dbReference type="Proteomes" id="UP000828390">
    <property type="component" value="Unassembled WGS sequence"/>
</dbReference>
<evidence type="ECO:0000256" key="1">
    <source>
        <dbReference type="ARBA" id="ARBA00022614"/>
    </source>
</evidence>
<dbReference type="AlphaFoldDB" id="A0A9D4EHQ3"/>
<dbReference type="SUPFAM" id="SSF52047">
    <property type="entry name" value="RNI-like"/>
    <property type="match status" value="1"/>
</dbReference>
<reference evidence="3" key="1">
    <citation type="journal article" date="2019" name="bioRxiv">
        <title>The Genome of the Zebra Mussel, Dreissena polymorpha: A Resource for Invasive Species Research.</title>
        <authorList>
            <person name="McCartney M.A."/>
            <person name="Auch B."/>
            <person name="Kono T."/>
            <person name="Mallez S."/>
            <person name="Zhang Y."/>
            <person name="Obille A."/>
            <person name="Becker A."/>
            <person name="Abrahante J.E."/>
            <person name="Garbe J."/>
            <person name="Badalamenti J.P."/>
            <person name="Herman A."/>
            <person name="Mangelson H."/>
            <person name="Liachko I."/>
            <person name="Sullivan S."/>
            <person name="Sone E.D."/>
            <person name="Koren S."/>
            <person name="Silverstein K.A.T."/>
            <person name="Beckman K.B."/>
            <person name="Gohl D.M."/>
        </authorList>
    </citation>
    <scope>NUCLEOTIDE SEQUENCE</scope>
    <source>
        <strain evidence="3">Duluth1</strain>
        <tissue evidence="3">Whole animal</tissue>
    </source>
</reference>
<dbReference type="EMBL" id="JAIWYP010000008">
    <property type="protein sequence ID" value="KAH3779444.1"/>
    <property type="molecule type" value="Genomic_DNA"/>
</dbReference>
<dbReference type="Gene3D" id="3.80.10.10">
    <property type="entry name" value="Ribonuclease Inhibitor"/>
    <property type="match status" value="1"/>
</dbReference>
<evidence type="ECO:0008006" key="5">
    <source>
        <dbReference type="Google" id="ProtNLM"/>
    </source>
</evidence>